<evidence type="ECO:0000259" key="8">
    <source>
        <dbReference type="PROSITE" id="PS51007"/>
    </source>
</evidence>
<dbReference type="PROSITE" id="PS51007">
    <property type="entry name" value="CYTC"/>
    <property type="match status" value="1"/>
</dbReference>
<dbReference type="EMBL" id="JBEPMB010000001">
    <property type="protein sequence ID" value="MET3611815.1"/>
    <property type="molecule type" value="Genomic_DNA"/>
</dbReference>
<sequence>MNMYLRMLIAAAAVSASAGVALADGDAAKGAQVFKKNCMVCHNATDAKAKVGPSLQGVVGRPVASVADFKYSDGMKTFGAGKTWTEEELTAYLPNPKDLVPGTKMAFAGLKTPQDIADLIAYLKNPQ</sequence>
<keyword evidence="1" id="KW-0813">Transport</keyword>
<dbReference type="Pfam" id="PF00034">
    <property type="entry name" value="Cytochrom_C"/>
    <property type="match status" value="1"/>
</dbReference>
<dbReference type="PANTHER" id="PTHR11961">
    <property type="entry name" value="CYTOCHROME C"/>
    <property type="match status" value="1"/>
</dbReference>
<keyword evidence="2 6" id="KW-0349">Heme</keyword>
<feature type="signal peptide" evidence="7">
    <location>
        <begin position="1"/>
        <end position="23"/>
    </location>
</feature>
<gene>
    <name evidence="9" type="ORF">ABID16_000120</name>
</gene>
<evidence type="ECO:0000256" key="2">
    <source>
        <dbReference type="ARBA" id="ARBA00022617"/>
    </source>
</evidence>
<dbReference type="RefSeq" id="WP_354554122.1">
    <property type="nucleotide sequence ID" value="NZ_JBEPMB010000001.1"/>
</dbReference>
<comment type="caution">
    <text evidence="9">The sequence shown here is derived from an EMBL/GenBank/DDBJ whole genome shotgun (WGS) entry which is preliminary data.</text>
</comment>
<dbReference type="InterPro" id="IPR036909">
    <property type="entry name" value="Cyt_c-like_dom_sf"/>
</dbReference>
<keyword evidence="4" id="KW-0249">Electron transport</keyword>
<feature type="chain" id="PRO_5046751080" evidence="7">
    <location>
        <begin position="24"/>
        <end position="127"/>
    </location>
</feature>
<evidence type="ECO:0000256" key="5">
    <source>
        <dbReference type="ARBA" id="ARBA00023004"/>
    </source>
</evidence>
<reference evidence="9 10" key="1">
    <citation type="submission" date="2024-06" db="EMBL/GenBank/DDBJ databases">
        <title>Genomic Encyclopedia of Type Strains, Phase IV (KMG-IV): sequencing the most valuable type-strain genomes for metagenomic binning, comparative biology and taxonomic classification.</title>
        <authorList>
            <person name="Goeker M."/>
        </authorList>
    </citation>
    <scope>NUCLEOTIDE SEQUENCE [LARGE SCALE GENOMIC DNA]</scope>
    <source>
        <strain evidence="9 10">DSM 29780</strain>
    </source>
</reference>
<evidence type="ECO:0000256" key="3">
    <source>
        <dbReference type="ARBA" id="ARBA00022723"/>
    </source>
</evidence>
<dbReference type="Gene3D" id="1.10.760.10">
    <property type="entry name" value="Cytochrome c-like domain"/>
    <property type="match status" value="1"/>
</dbReference>
<proteinExistence type="predicted"/>
<evidence type="ECO:0000256" key="4">
    <source>
        <dbReference type="ARBA" id="ARBA00022982"/>
    </source>
</evidence>
<keyword evidence="10" id="KW-1185">Reference proteome</keyword>
<dbReference type="InterPro" id="IPR009056">
    <property type="entry name" value="Cyt_c-like_dom"/>
</dbReference>
<organism evidence="9 10">
    <name type="scientific">Rhizobium aquaticum</name>
    <dbReference type="NCBI Taxonomy" id="1549636"/>
    <lineage>
        <taxon>Bacteria</taxon>
        <taxon>Pseudomonadati</taxon>
        <taxon>Pseudomonadota</taxon>
        <taxon>Alphaproteobacteria</taxon>
        <taxon>Hyphomicrobiales</taxon>
        <taxon>Rhizobiaceae</taxon>
        <taxon>Rhizobium/Agrobacterium group</taxon>
        <taxon>Rhizobium</taxon>
    </lineage>
</organism>
<dbReference type="InterPro" id="IPR002327">
    <property type="entry name" value="Cyt_c_1A/1B"/>
</dbReference>
<evidence type="ECO:0000256" key="1">
    <source>
        <dbReference type="ARBA" id="ARBA00022448"/>
    </source>
</evidence>
<evidence type="ECO:0000256" key="7">
    <source>
        <dbReference type="SAM" id="SignalP"/>
    </source>
</evidence>
<dbReference type="SUPFAM" id="SSF46626">
    <property type="entry name" value="Cytochrome c"/>
    <property type="match status" value="1"/>
</dbReference>
<evidence type="ECO:0000256" key="6">
    <source>
        <dbReference type="PROSITE-ProRule" id="PRU00433"/>
    </source>
</evidence>
<keyword evidence="3 6" id="KW-0479">Metal-binding</keyword>
<dbReference type="Proteomes" id="UP001549047">
    <property type="component" value="Unassembled WGS sequence"/>
</dbReference>
<evidence type="ECO:0000313" key="9">
    <source>
        <dbReference type="EMBL" id="MET3611815.1"/>
    </source>
</evidence>
<accession>A0ABV2ITJ9</accession>
<protein>
    <submittedName>
        <fullName evidence="9">Cytochrome c</fullName>
    </submittedName>
</protein>
<feature type="domain" description="Cytochrome c" evidence="8">
    <location>
        <begin position="25"/>
        <end position="127"/>
    </location>
</feature>
<keyword evidence="7" id="KW-0732">Signal</keyword>
<keyword evidence="5 6" id="KW-0408">Iron</keyword>
<dbReference type="PRINTS" id="PR00604">
    <property type="entry name" value="CYTCHRMECIAB"/>
</dbReference>
<name>A0ABV2ITJ9_9HYPH</name>
<evidence type="ECO:0000313" key="10">
    <source>
        <dbReference type="Proteomes" id="UP001549047"/>
    </source>
</evidence>